<proteinExistence type="predicted"/>
<feature type="compositionally biased region" description="Basic and acidic residues" evidence="1">
    <location>
        <begin position="61"/>
        <end position="75"/>
    </location>
</feature>
<organism evidence="3 4">
    <name type="scientific">Enterocloster clostridioformis</name>
    <dbReference type="NCBI Taxonomy" id="1531"/>
    <lineage>
        <taxon>Bacteria</taxon>
        <taxon>Bacillati</taxon>
        <taxon>Bacillota</taxon>
        <taxon>Clostridia</taxon>
        <taxon>Lachnospirales</taxon>
        <taxon>Lachnospiraceae</taxon>
        <taxon>Enterocloster</taxon>
    </lineage>
</organism>
<dbReference type="AlphaFoldDB" id="A0A1I0K082"/>
<protein>
    <recommendedName>
        <fullName evidence="2">DUF4316 domain-containing protein</fullName>
    </recommendedName>
</protein>
<dbReference type="InterPro" id="IPR025465">
    <property type="entry name" value="DUF4316"/>
</dbReference>
<reference evidence="3 4" key="1">
    <citation type="submission" date="2016-10" db="EMBL/GenBank/DDBJ databases">
        <authorList>
            <person name="Varghese N."/>
            <person name="Submissions S."/>
        </authorList>
    </citation>
    <scope>NUCLEOTIDE SEQUENCE [LARGE SCALE GENOMIC DNA]</scope>
    <source>
        <strain evidence="3 4">NLAE-zl-C196</strain>
    </source>
</reference>
<dbReference type="Proteomes" id="UP000182121">
    <property type="component" value="Unassembled WGS sequence"/>
</dbReference>
<sequence length="75" mass="8500">MDDSKAVQTARKAQELLDKLAEYRPLAKVEELEEQNYNMVDNILNNGAGERRQEQPGNRISVKEKLAEKKTAVGQ</sequence>
<name>A0A1I0K082_9FIRM</name>
<evidence type="ECO:0000313" key="4">
    <source>
        <dbReference type="Proteomes" id="UP000182121"/>
    </source>
</evidence>
<evidence type="ECO:0000313" key="3">
    <source>
        <dbReference type="EMBL" id="SEU16856.1"/>
    </source>
</evidence>
<feature type="region of interest" description="Disordered" evidence="1">
    <location>
        <begin position="45"/>
        <end position="75"/>
    </location>
</feature>
<evidence type="ECO:0000256" key="1">
    <source>
        <dbReference type="SAM" id="MobiDB-lite"/>
    </source>
</evidence>
<comment type="caution">
    <text evidence="3">The sequence shown here is derived from an EMBL/GenBank/DDBJ whole genome shotgun (WGS) entry which is preliminary data.</text>
</comment>
<gene>
    <name evidence="3" type="ORF">SAMN05216521_107813</name>
</gene>
<dbReference type="Pfam" id="PF14195">
    <property type="entry name" value="DUF4316"/>
    <property type="match status" value="1"/>
</dbReference>
<dbReference type="EMBL" id="FOIO01000078">
    <property type="protein sequence ID" value="SEU16856.1"/>
    <property type="molecule type" value="Genomic_DNA"/>
</dbReference>
<feature type="domain" description="DUF4316" evidence="2">
    <location>
        <begin position="25"/>
        <end position="62"/>
    </location>
</feature>
<dbReference type="RefSeq" id="WP_074664319.1">
    <property type="nucleotide sequence ID" value="NZ_FOIO01000078.1"/>
</dbReference>
<accession>A0A1I0K082</accession>
<evidence type="ECO:0000259" key="2">
    <source>
        <dbReference type="Pfam" id="PF14195"/>
    </source>
</evidence>